<protein>
    <recommendedName>
        <fullName evidence="3 6">Arabinogalactan endo-beta-1,4-galactanase</fullName>
        <ecNumber evidence="3 6">3.2.1.89</ecNumber>
    </recommendedName>
</protein>
<sequence length="356" mass="39316">MLKGKRMNRIKWLGLILLFVITSAACKKSVKGETQVYPTPDPVGTYALGADVSWITEMEAAGKKFYNAAGEQQDLLKILKDKGINTIRLRVWVNPTSGYCNTADVLAKAKRAKAANMRLLIDFHYSDSWADPGQQNKPAAWVSQDFATLKTSVYNHTVDVLTVLKINKIVPEWVQVGNETNNGMLWNDGKASTNMKNFADLVLSGYNGVKAVDPATKVVVHISNGYDNSLFRWIFDGLKNNGAKWDVIGMSMYPTATDWSAKNTQCLTNMTDMVSRYGSEVMICELGMPVTDAVACKAFIKDLIAKNKSLSNNKGLGVFYWEPQSYNSWSGYKLGAFDDTGKPTVAMDGFLTPPTP</sequence>
<gene>
    <name evidence="7" type="ORF">EZ449_11425</name>
</gene>
<dbReference type="InterPro" id="IPR011683">
    <property type="entry name" value="Glyco_hydro_53"/>
</dbReference>
<evidence type="ECO:0000313" key="8">
    <source>
        <dbReference type="Proteomes" id="UP000291485"/>
    </source>
</evidence>
<evidence type="ECO:0000256" key="4">
    <source>
        <dbReference type="ARBA" id="ARBA00022801"/>
    </source>
</evidence>
<comment type="similarity">
    <text evidence="2 6">Belongs to the glycosyl hydrolase 53 family.</text>
</comment>
<dbReference type="InterPro" id="IPR017853">
    <property type="entry name" value="GH"/>
</dbReference>
<dbReference type="Pfam" id="PF07745">
    <property type="entry name" value="Glyco_hydro_53"/>
    <property type="match status" value="1"/>
</dbReference>
<dbReference type="GO" id="GO:0045490">
    <property type="term" value="P:pectin catabolic process"/>
    <property type="evidence" value="ECO:0007669"/>
    <property type="project" value="TreeGrafter"/>
</dbReference>
<evidence type="ECO:0000313" key="7">
    <source>
        <dbReference type="EMBL" id="TCD08455.1"/>
    </source>
</evidence>
<dbReference type="GO" id="GO:0015926">
    <property type="term" value="F:glucosidase activity"/>
    <property type="evidence" value="ECO:0007669"/>
    <property type="project" value="InterPro"/>
</dbReference>
<keyword evidence="5 6" id="KW-0326">Glycosidase</keyword>
<name>A0A4R0P0K8_9SPHI</name>
<proteinExistence type="inferred from homology"/>
<organism evidence="7 8">
    <name type="scientific">Pedobacter frigidisoli</name>
    <dbReference type="NCBI Taxonomy" id="2530455"/>
    <lineage>
        <taxon>Bacteria</taxon>
        <taxon>Pseudomonadati</taxon>
        <taxon>Bacteroidota</taxon>
        <taxon>Sphingobacteriia</taxon>
        <taxon>Sphingobacteriales</taxon>
        <taxon>Sphingobacteriaceae</taxon>
        <taxon>Pedobacter</taxon>
    </lineage>
</organism>
<dbReference type="PANTHER" id="PTHR34983">
    <property type="entry name" value="ARABINOGALACTAN ENDO-BETA-1,4-GALACTANASE A"/>
    <property type="match status" value="1"/>
</dbReference>
<dbReference type="Gene3D" id="3.20.20.80">
    <property type="entry name" value="Glycosidases"/>
    <property type="match status" value="1"/>
</dbReference>
<keyword evidence="4 6" id="KW-0378">Hydrolase</keyword>
<comment type="catalytic activity">
    <reaction evidence="1 6">
        <text>The enzyme specifically hydrolyzes (1-&gt;4)-beta-D-galactosidic linkages in type I arabinogalactans.</text>
        <dbReference type="EC" id="3.2.1.89"/>
    </reaction>
</comment>
<dbReference type="OrthoDB" id="9768786at2"/>
<comment type="caution">
    <text evidence="7">The sequence shown here is derived from an EMBL/GenBank/DDBJ whole genome shotgun (WGS) entry which is preliminary data.</text>
</comment>
<dbReference type="Proteomes" id="UP000291485">
    <property type="component" value="Unassembled WGS sequence"/>
</dbReference>
<dbReference type="GO" id="GO:0031218">
    <property type="term" value="F:arabinogalactan endo-1,4-beta-galactosidase activity"/>
    <property type="evidence" value="ECO:0007669"/>
    <property type="project" value="UniProtKB-EC"/>
</dbReference>
<evidence type="ECO:0000256" key="6">
    <source>
        <dbReference type="RuleBase" id="RU361192"/>
    </source>
</evidence>
<accession>A0A4R0P0K8</accession>
<dbReference type="PROSITE" id="PS51257">
    <property type="entry name" value="PROKAR_LIPOPROTEIN"/>
    <property type="match status" value="1"/>
</dbReference>
<dbReference type="EMBL" id="SJSN01000008">
    <property type="protein sequence ID" value="TCD08455.1"/>
    <property type="molecule type" value="Genomic_DNA"/>
</dbReference>
<dbReference type="SUPFAM" id="SSF51445">
    <property type="entry name" value="(Trans)glycosidases"/>
    <property type="match status" value="1"/>
</dbReference>
<evidence type="ECO:0000256" key="1">
    <source>
        <dbReference type="ARBA" id="ARBA00001695"/>
    </source>
</evidence>
<dbReference type="PANTHER" id="PTHR34983:SF1">
    <property type="entry name" value="ARABINOGALACTAN ENDO-BETA-1,4-GALACTANASE A"/>
    <property type="match status" value="1"/>
</dbReference>
<dbReference type="AlphaFoldDB" id="A0A4R0P0K8"/>
<evidence type="ECO:0000256" key="2">
    <source>
        <dbReference type="ARBA" id="ARBA00010687"/>
    </source>
</evidence>
<reference evidence="7 8" key="1">
    <citation type="submission" date="2019-02" db="EMBL/GenBank/DDBJ databases">
        <title>Pedobacter sp. RP-3-11 sp. nov., isolated from Arctic soil.</title>
        <authorList>
            <person name="Dahal R.H."/>
        </authorList>
    </citation>
    <scope>NUCLEOTIDE SEQUENCE [LARGE SCALE GENOMIC DNA]</scope>
    <source>
        <strain evidence="7 8">RP-3-11</strain>
    </source>
</reference>
<evidence type="ECO:0000256" key="5">
    <source>
        <dbReference type="ARBA" id="ARBA00023295"/>
    </source>
</evidence>
<evidence type="ECO:0000256" key="3">
    <source>
        <dbReference type="ARBA" id="ARBA00012556"/>
    </source>
</evidence>
<dbReference type="EC" id="3.2.1.89" evidence="3 6"/>
<keyword evidence="8" id="KW-1185">Reference proteome</keyword>